<keyword evidence="2" id="KW-1185">Reference proteome</keyword>
<reference evidence="1 2" key="1">
    <citation type="submission" date="2018-08" db="EMBL/GenBank/DDBJ databases">
        <title>Bacillus chawlae sp. nov., Bacillus glennii sp. nov., and Bacillus saganii sp. nov. Isolated from the Vehicle Assembly Building at Kennedy Space Center where the Viking Spacecraft were Assembled.</title>
        <authorList>
            <person name="Seuylemezian A."/>
            <person name="Vaishampayan P."/>
        </authorList>
    </citation>
    <scope>NUCLEOTIDE SEQUENCE [LARGE SCALE GENOMIC DNA]</scope>
    <source>
        <strain evidence="1 2">V47-23a</strain>
    </source>
</reference>
<dbReference type="Pfam" id="PF13040">
    <property type="entry name" value="Fur_reg_FbpB"/>
    <property type="match status" value="1"/>
</dbReference>
<sequence>MKRRKRSFEELVTENKRELLKDAKLMEKIEDRLEKRHLQKAE</sequence>
<evidence type="ECO:0000313" key="1">
    <source>
        <dbReference type="EMBL" id="RFU70408.1"/>
    </source>
</evidence>
<dbReference type="OrthoDB" id="2991278at2"/>
<gene>
    <name evidence="1" type="ORF">D0469_07410</name>
</gene>
<dbReference type="Proteomes" id="UP000264541">
    <property type="component" value="Unassembled WGS sequence"/>
</dbReference>
<protein>
    <submittedName>
        <fullName evidence="1">FbpB family small basic protein</fullName>
    </submittedName>
</protein>
<dbReference type="AlphaFoldDB" id="A0A372LQC2"/>
<organism evidence="1 2">
    <name type="scientific">Peribacillus saganii</name>
    <dbReference type="NCBI Taxonomy" id="2303992"/>
    <lineage>
        <taxon>Bacteria</taxon>
        <taxon>Bacillati</taxon>
        <taxon>Bacillota</taxon>
        <taxon>Bacilli</taxon>
        <taxon>Bacillales</taxon>
        <taxon>Bacillaceae</taxon>
        <taxon>Peribacillus</taxon>
    </lineage>
</organism>
<name>A0A372LQC2_9BACI</name>
<dbReference type="RefSeq" id="WP_117325990.1">
    <property type="nucleotide sequence ID" value="NZ_QVTE01000016.1"/>
</dbReference>
<dbReference type="InterPro" id="IPR025004">
    <property type="entry name" value="SenN/SenS"/>
</dbReference>
<evidence type="ECO:0000313" key="2">
    <source>
        <dbReference type="Proteomes" id="UP000264541"/>
    </source>
</evidence>
<accession>A0A372LQC2</accession>
<dbReference type="EMBL" id="QVTE01000016">
    <property type="protein sequence ID" value="RFU70408.1"/>
    <property type="molecule type" value="Genomic_DNA"/>
</dbReference>
<proteinExistence type="predicted"/>
<comment type="caution">
    <text evidence="1">The sequence shown here is derived from an EMBL/GenBank/DDBJ whole genome shotgun (WGS) entry which is preliminary data.</text>
</comment>